<evidence type="ECO:0008006" key="5">
    <source>
        <dbReference type="Google" id="ProtNLM"/>
    </source>
</evidence>
<keyword evidence="4" id="KW-1185">Reference proteome</keyword>
<evidence type="ECO:0000256" key="1">
    <source>
        <dbReference type="SAM" id="MobiDB-lite"/>
    </source>
</evidence>
<sequence length="403" mass="40021">MKNPLGVLSWRQIVVTTVALPLVISLAVLAYAWPAARLAPRDLPVGVVGTGPAARAAVDALDRSAPGAFAVHRYPDQAAARSAIEHRDVYGAFAVGPGGVTVLEATAAGPSVAQLLDASGSRLAAHAASPQGRTPAASGTADAAAAPLRTVDVVPLSAGDARGVVFSSALLPVTICSVLIALVVTMSGTVKPGGARLVGLLTGCAAAGLAVYLVAQGFLGALPHDHAATWAALALTMLAIAAPTAGLVTLVGRAGLGMGAVLMVFLGNPFSGVTSAPELLPAAAGGIGRWLPPGAGAELVRGTAYFGGSGSAAPLTVLAVWSVLGLAAVASGRPGPADTGDNLLAEGRSEARGLAAEGRSDGLNLVREGRPEGLSLVREEQGEGLSRLRRTPAAGSQERGHRP</sequence>
<feature type="transmembrane region" description="Helical" evidence="2">
    <location>
        <begin position="227"/>
        <end position="251"/>
    </location>
</feature>
<keyword evidence="2" id="KW-1133">Transmembrane helix</keyword>
<feature type="transmembrane region" description="Helical" evidence="2">
    <location>
        <begin position="197"/>
        <end position="215"/>
    </location>
</feature>
<dbReference type="EMBL" id="FRBI01000017">
    <property type="protein sequence ID" value="SHM95614.1"/>
    <property type="molecule type" value="Genomic_DNA"/>
</dbReference>
<feature type="transmembrane region" description="Helical" evidence="2">
    <location>
        <begin position="12"/>
        <end position="33"/>
    </location>
</feature>
<gene>
    <name evidence="3" type="ORF">SAMN05216499_11727</name>
</gene>
<evidence type="ECO:0000256" key="2">
    <source>
        <dbReference type="SAM" id="Phobius"/>
    </source>
</evidence>
<accession>A0A1M7MWQ2</accession>
<dbReference type="AlphaFoldDB" id="A0A1M7MWQ2"/>
<name>A0A1M7MWQ2_9ACTN</name>
<evidence type="ECO:0000313" key="3">
    <source>
        <dbReference type="EMBL" id="SHM95614.1"/>
    </source>
</evidence>
<proteinExistence type="predicted"/>
<reference evidence="3 4" key="1">
    <citation type="submission" date="2016-11" db="EMBL/GenBank/DDBJ databases">
        <authorList>
            <person name="Jaros S."/>
            <person name="Januszkiewicz K."/>
            <person name="Wedrychowicz H."/>
        </authorList>
    </citation>
    <scope>NUCLEOTIDE SEQUENCE [LARGE SCALE GENOMIC DNA]</scope>
    <source>
        <strain evidence="3 4">CGMCC 4.2025</strain>
    </source>
</reference>
<feature type="transmembrane region" description="Helical" evidence="2">
    <location>
        <begin position="164"/>
        <end position="185"/>
    </location>
</feature>
<feature type="region of interest" description="Disordered" evidence="1">
    <location>
        <begin position="362"/>
        <end position="403"/>
    </location>
</feature>
<organism evidence="3 4">
    <name type="scientific">Actinacidiphila paucisporea</name>
    <dbReference type="NCBI Taxonomy" id="310782"/>
    <lineage>
        <taxon>Bacteria</taxon>
        <taxon>Bacillati</taxon>
        <taxon>Actinomycetota</taxon>
        <taxon>Actinomycetes</taxon>
        <taxon>Kitasatosporales</taxon>
        <taxon>Streptomycetaceae</taxon>
        <taxon>Actinacidiphila</taxon>
    </lineage>
</organism>
<keyword evidence="2" id="KW-0812">Transmembrane</keyword>
<dbReference type="Proteomes" id="UP000184111">
    <property type="component" value="Unassembled WGS sequence"/>
</dbReference>
<dbReference type="RefSeq" id="WP_073500935.1">
    <property type="nucleotide sequence ID" value="NZ_FRBI01000017.1"/>
</dbReference>
<feature type="compositionally biased region" description="Basic and acidic residues" evidence="1">
    <location>
        <begin position="367"/>
        <end position="381"/>
    </location>
</feature>
<evidence type="ECO:0000313" key="4">
    <source>
        <dbReference type="Proteomes" id="UP000184111"/>
    </source>
</evidence>
<keyword evidence="2" id="KW-0472">Membrane</keyword>
<dbReference type="STRING" id="310782.SAMN05216499_11727"/>
<protein>
    <recommendedName>
        <fullName evidence="5">ABC transporter permease</fullName>
    </recommendedName>
</protein>